<organism evidence="1 2">
    <name type="scientific">Aciduricibacillus chroicocephali</name>
    <dbReference type="NCBI Taxonomy" id="3054939"/>
    <lineage>
        <taxon>Bacteria</taxon>
        <taxon>Bacillati</taxon>
        <taxon>Bacillota</taxon>
        <taxon>Bacilli</taxon>
        <taxon>Bacillales</taxon>
        <taxon>Bacillaceae</taxon>
        <taxon>Aciduricibacillus</taxon>
    </lineage>
</organism>
<gene>
    <name evidence="1" type="ORF">QR721_13560</name>
</gene>
<dbReference type="RefSeq" id="WP_348027888.1">
    <property type="nucleotide sequence ID" value="NZ_CP129113.1"/>
</dbReference>
<dbReference type="Proteomes" id="UP001180087">
    <property type="component" value="Chromosome"/>
</dbReference>
<proteinExistence type="predicted"/>
<evidence type="ECO:0000313" key="1">
    <source>
        <dbReference type="EMBL" id="WLV24648.1"/>
    </source>
</evidence>
<evidence type="ECO:0000313" key="2">
    <source>
        <dbReference type="Proteomes" id="UP001180087"/>
    </source>
</evidence>
<dbReference type="EMBL" id="CP129113">
    <property type="protein sequence ID" value="WLV24648.1"/>
    <property type="molecule type" value="Genomic_DNA"/>
</dbReference>
<protein>
    <submittedName>
        <fullName evidence="1">Uncharacterized protein</fullName>
    </submittedName>
</protein>
<keyword evidence="2" id="KW-1185">Reference proteome</keyword>
<accession>A0ABY9KYH1</accession>
<reference evidence="1" key="1">
    <citation type="submission" date="2023-06" db="EMBL/GenBank/DDBJ databases">
        <title>A Treasure from Seagulls: Isolation and Description of Aciduricobacillus qingdaonensis gen. nov., sp. nov., a Rare Obligately Uric Acid-utilizing Member in the Family Bacillaceae.</title>
        <authorList>
            <person name="Liu W."/>
            <person name="Wang B."/>
        </authorList>
    </citation>
    <scope>NUCLEOTIDE SEQUENCE</scope>
    <source>
        <strain evidence="1">44XB</strain>
    </source>
</reference>
<sequence>MLKRSWKQNHPNTFDILNGKGVSTSEVRSIYRALQDQHVANAQGIAEAIEQNDYVTLKILLEQRKGITGAIEATIQDSSKVQVFKDHIIDMLSSSATFADEKGQIILDRVTDIVEKANSKTHNLVTSTVDTSARMISKGNRLNHKTGKFILDKASDGLSMLSSLIKNKF</sequence>
<name>A0ABY9KYH1_9BACI</name>